<evidence type="ECO:0000313" key="2">
    <source>
        <dbReference type="EMBL" id="ORC87490.1"/>
    </source>
</evidence>
<dbReference type="InterPro" id="IPR018490">
    <property type="entry name" value="cNMP-bd_dom_sf"/>
</dbReference>
<dbReference type="EMBL" id="NBCO01000022">
    <property type="protein sequence ID" value="ORC87490.1"/>
    <property type="molecule type" value="Genomic_DNA"/>
</dbReference>
<feature type="domain" description="Cyclic nucleotide-binding" evidence="1">
    <location>
        <begin position="233"/>
        <end position="342"/>
    </location>
</feature>
<dbReference type="GO" id="GO:0004862">
    <property type="term" value="F:cAMP-dependent protein kinase inhibitor activity"/>
    <property type="evidence" value="ECO:0007669"/>
    <property type="project" value="TreeGrafter"/>
</dbReference>
<dbReference type="SMART" id="SM00100">
    <property type="entry name" value="cNMP"/>
    <property type="match status" value="2"/>
</dbReference>
<sequence>MSSSFDQGNLGDHDWLITRTGLPSIESVVDDAEPITEFVCPPFIPPRRSSRRYSMMMNALCMGGVMNEWEKRVIFSRLKPVPPVVEEEFQRRLCTIHERNTADYIHEVQLRAATQAAVAQEERRLGYEEENVKREAVFARHKNLTNILHEEIKICRARRWYTIVLSHVFLTALMKERRVHEALDKISWILVPVIKRRSEVKRRHEEAEKLTRSNLDNIPFPTPNIILSMYGTFFQGWPPRLLEMLARKARPIYLKAGNFLMHEGDLDRCMYMITTGSVSVIINDRKKGKKRTKECSKASFALTPPCYVGEFALVCKEPRSASIQCETDVGAWIVSPEDYEEVAQHLSPEVASKQREATDVRRRANLQKFFPLRVEFLRHFPYFEKFSTEALKQIIAAVEPIVLHDGDPLFSRSDMDSSAYFIQDGVAILIDEDGERRSVPRGSCVGIFECACSVNERKRCTIISKNYCDIWRMRREVLIDVGMSEPAALLYCRSAAKSHRAKEVVKPANPPISVRKDPYILFTLTRQLMNRLWESSVPVIYLNDEKLVVQGQPFHQFIILHSGAFETTILCGNGEHKVVRINVNNDGYVMEVLSSSSNNDRSKGSTVNSKMFFSLILGAYEYASGMSQYSSTVTSYGLSEAFVVDVALFDAIVPAELKEIIQEEGEARELVRRCHKERDASILLSNMQEGFASNYRKGKEIPTKNENNWT</sequence>
<evidence type="ECO:0000313" key="3">
    <source>
        <dbReference type="Proteomes" id="UP000192257"/>
    </source>
</evidence>
<dbReference type="VEuPathDB" id="TriTrypDB:TM35_000222890"/>
<reference evidence="2 3" key="1">
    <citation type="submission" date="2017-03" db="EMBL/GenBank/DDBJ databases">
        <title>An alternative strategy for trypanosome survival in the mammalian bloodstream revealed through genome and transcriptome analysis of the ubiquitous bovine parasite Trypanosoma (Megatrypanum) theileri.</title>
        <authorList>
            <person name="Kelly S."/>
            <person name="Ivens A."/>
            <person name="Mott A."/>
            <person name="O'Neill E."/>
            <person name="Emms D."/>
            <person name="Macleod O."/>
            <person name="Voorheis P."/>
            <person name="Matthews J."/>
            <person name="Matthews K."/>
            <person name="Carrington M."/>
        </authorList>
    </citation>
    <scope>NUCLEOTIDE SEQUENCE [LARGE SCALE GENOMIC DNA]</scope>
    <source>
        <strain evidence="2">Edinburgh</strain>
    </source>
</reference>
<dbReference type="SUPFAM" id="SSF51206">
    <property type="entry name" value="cAMP-binding domain-like"/>
    <property type="match status" value="3"/>
</dbReference>
<dbReference type="AlphaFoldDB" id="A0A1X0NTP9"/>
<dbReference type="InterPro" id="IPR014710">
    <property type="entry name" value="RmlC-like_jellyroll"/>
</dbReference>
<name>A0A1X0NTP9_9TRYP</name>
<organism evidence="2 3">
    <name type="scientific">Trypanosoma theileri</name>
    <dbReference type="NCBI Taxonomy" id="67003"/>
    <lineage>
        <taxon>Eukaryota</taxon>
        <taxon>Discoba</taxon>
        <taxon>Euglenozoa</taxon>
        <taxon>Kinetoplastea</taxon>
        <taxon>Metakinetoplastina</taxon>
        <taxon>Trypanosomatida</taxon>
        <taxon>Trypanosomatidae</taxon>
        <taxon>Trypanosoma</taxon>
    </lineage>
</organism>
<dbReference type="Proteomes" id="UP000192257">
    <property type="component" value="Unassembled WGS sequence"/>
</dbReference>
<dbReference type="GO" id="GO:0005829">
    <property type="term" value="C:cytosol"/>
    <property type="evidence" value="ECO:0007669"/>
    <property type="project" value="TreeGrafter"/>
</dbReference>
<dbReference type="InterPro" id="IPR000595">
    <property type="entry name" value="cNMP-bd_dom"/>
</dbReference>
<comment type="caution">
    <text evidence="2">The sequence shown here is derived from an EMBL/GenBank/DDBJ whole genome shotgun (WGS) entry which is preliminary data.</text>
</comment>
<dbReference type="GeneID" id="39987116"/>
<dbReference type="RefSeq" id="XP_028881556.1">
    <property type="nucleotide sequence ID" value="XM_029027336.1"/>
</dbReference>
<dbReference type="GO" id="GO:0005952">
    <property type="term" value="C:cAMP-dependent protein kinase complex"/>
    <property type="evidence" value="ECO:0007669"/>
    <property type="project" value="InterPro"/>
</dbReference>
<keyword evidence="3" id="KW-1185">Reference proteome</keyword>
<protein>
    <submittedName>
        <fullName evidence="2">Putative cyclic nucleotide-binding protein</fullName>
    </submittedName>
</protein>
<dbReference type="CDD" id="cd00038">
    <property type="entry name" value="CAP_ED"/>
    <property type="match status" value="2"/>
</dbReference>
<dbReference type="Gene3D" id="2.60.120.10">
    <property type="entry name" value="Jelly Rolls"/>
    <property type="match status" value="2"/>
</dbReference>
<dbReference type="Pfam" id="PF00027">
    <property type="entry name" value="cNMP_binding"/>
    <property type="match status" value="1"/>
</dbReference>
<dbReference type="GO" id="GO:0030552">
    <property type="term" value="F:cAMP binding"/>
    <property type="evidence" value="ECO:0007669"/>
    <property type="project" value="TreeGrafter"/>
</dbReference>
<dbReference type="GO" id="GO:0034236">
    <property type="term" value="F:protein kinase A catalytic subunit binding"/>
    <property type="evidence" value="ECO:0007669"/>
    <property type="project" value="TreeGrafter"/>
</dbReference>
<dbReference type="PROSITE" id="PS50042">
    <property type="entry name" value="CNMP_BINDING_3"/>
    <property type="match status" value="3"/>
</dbReference>
<feature type="domain" description="Cyclic nucleotide-binding" evidence="1">
    <location>
        <begin position="520"/>
        <end position="610"/>
    </location>
</feature>
<proteinExistence type="predicted"/>
<accession>A0A1X0NTP9</accession>
<dbReference type="PANTHER" id="PTHR11635">
    <property type="entry name" value="CAMP-DEPENDENT PROTEIN KINASE REGULATORY CHAIN"/>
    <property type="match status" value="1"/>
</dbReference>
<evidence type="ECO:0000259" key="1">
    <source>
        <dbReference type="PROSITE" id="PS50042"/>
    </source>
</evidence>
<gene>
    <name evidence="2" type="ORF">TM35_000222890</name>
</gene>
<dbReference type="STRING" id="67003.A0A1X0NTP9"/>
<dbReference type="InterPro" id="IPR050503">
    <property type="entry name" value="cAMP-dep_PK_reg_su-like"/>
</dbReference>
<dbReference type="OrthoDB" id="417078at2759"/>
<feature type="domain" description="Cyclic nucleotide-binding" evidence="1">
    <location>
        <begin position="382"/>
        <end position="478"/>
    </location>
</feature>
<dbReference type="PANTHER" id="PTHR11635:SF164">
    <property type="entry name" value="NUCLEOTIDE-BINDING PROTEIN, PUTATIVE-RELATED"/>
    <property type="match status" value="1"/>
</dbReference>